<dbReference type="GO" id="GO:0008725">
    <property type="term" value="F:DNA-3-methyladenine glycosylase activity"/>
    <property type="evidence" value="ECO:0007669"/>
    <property type="project" value="InterPro"/>
</dbReference>
<dbReference type="PANTHER" id="PTHR30037:SF4">
    <property type="entry name" value="DNA-3-METHYLADENINE GLYCOSYLASE I"/>
    <property type="match status" value="1"/>
</dbReference>
<sequence length="196" mass="23586">MERCRWCLGEEIVRNYHDEEWGKPLHDDGKHFEYLLMEAMQCGLNWTMMLKKREIFRQCFDGFDFRKVALYGEADVERILNTEGMIRSKRKIEAIINNAKCFLKVIDEWGSFDRYIWSFSEGYTFIYRKHQRGEGEARNELSDRLSRDMKKRGFKYLGSITIYSHLQACGIINDHEPDCFKYEELLKESRVKYIED</sequence>
<dbReference type="Pfam" id="PF03352">
    <property type="entry name" value="Adenine_glyco"/>
    <property type="match status" value="1"/>
</dbReference>
<reference evidence="2" key="2">
    <citation type="submission" date="2021-04" db="EMBL/GenBank/DDBJ databases">
        <authorList>
            <person name="Gilroy R."/>
        </authorList>
    </citation>
    <scope>NUCLEOTIDE SEQUENCE</scope>
    <source>
        <strain evidence="2">ChiSxjej3B15-24422</strain>
    </source>
</reference>
<proteinExistence type="predicted"/>
<dbReference type="EMBL" id="DXDD01000138">
    <property type="protein sequence ID" value="HIY61230.1"/>
    <property type="molecule type" value="Genomic_DNA"/>
</dbReference>
<dbReference type="InterPro" id="IPR052891">
    <property type="entry name" value="DNA-3mA_glycosylase"/>
</dbReference>
<dbReference type="InterPro" id="IPR005019">
    <property type="entry name" value="Adenine_glyco"/>
</dbReference>
<gene>
    <name evidence="2" type="ORF">H9831_11220</name>
</gene>
<feature type="binding site" evidence="1">
    <location>
        <position position="4"/>
    </location>
    <ligand>
        <name>Zn(2+)</name>
        <dbReference type="ChEBI" id="CHEBI:29105"/>
    </ligand>
</feature>
<dbReference type="InterPro" id="IPR011257">
    <property type="entry name" value="DNA_glycosylase"/>
</dbReference>
<keyword evidence="1" id="KW-0479">Metal-binding</keyword>
<evidence type="ECO:0000256" key="1">
    <source>
        <dbReference type="PIRSR" id="PIRSR605019-1"/>
    </source>
</evidence>
<feature type="binding site" evidence="1">
    <location>
        <position position="179"/>
    </location>
    <ligand>
        <name>Zn(2+)</name>
        <dbReference type="ChEBI" id="CHEBI:29105"/>
    </ligand>
</feature>
<accession>A0A9D1YQK9</accession>
<feature type="binding site" evidence="1">
    <location>
        <position position="175"/>
    </location>
    <ligand>
        <name>Zn(2+)</name>
        <dbReference type="ChEBI" id="CHEBI:29105"/>
    </ligand>
</feature>
<evidence type="ECO:0000313" key="2">
    <source>
        <dbReference type="EMBL" id="HIY61230.1"/>
    </source>
</evidence>
<reference evidence="2" key="1">
    <citation type="journal article" date="2021" name="PeerJ">
        <title>Extensive microbial diversity within the chicken gut microbiome revealed by metagenomics and culture.</title>
        <authorList>
            <person name="Gilroy R."/>
            <person name="Ravi A."/>
            <person name="Getino M."/>
            <person name="Pursley I."/>
            <person name="Horton D.L."/>
            <person name="Alikhan N.F."/>
            <person name="Baker D."/>
            <person name="Gharbi K."/>
            <person name="Hall N."/>
            <person name="Watson M."/>
            <person name="Adriaenssens E.M."/>
            <person name="Foster-Nyarko E."/>
            <person name="Jarju S."/>
            <person name="Secka A."/>
            <person name="Antonio M."/>
            <person name="Oren A."/>
            <person name="Chaudhuri R.R."/>
            <person name="La Ragione R."/>
            <person name="Hildebrand F."/>
            <person name="Pallen M.J."/>
        </authorList>
    </citation>
    <scope>NUCLEOTIDE SEQUENCE</scope>
    <source>
        <strain evidence="2">ChiSxjej3B15-24422</strain>
    </source>
</reference>
<dbReference type="Proteomes" id="UP000824007">
    <property type="component" value="Unassembled WGS sequence"/>
</dbReference>
<comment type="caution">
    <text evidence="2">The sequence shown here is derived from an EMBL/GenBank/DDBJ whole genome shotgun (WGS) entry which is preliminary data.</text>
</comment>
<evidence type="ECO:0000313" key="3">
    <source>
        <dbReference type="Proteomes" id="UP000824007"/>
    </source>
</evidence>
<dbReference type="GO" id="GO:0006284">
    <property type="term" value="P:base-excision repair"/>
    <property type="evidence" value="ECO:0007669"/>
    <property type="project" value="InterPro"/>
</dbReference>
<organism evidence="2 3">
    <name type="scientific">Candidatus Eisenbergiella pullistercoris</name>
    <dbReference type="NCBI Taxonomy" id="2838555"/>
    <lineage>
        <taxon>Bacteria</taxon>
        <taxon>Bacillati</taxon>
        <taxon>Bacillota</taxon>
        <taxon>Clostridia</taxon>
        <taxon>Lachnospirales</taxon>
        <taxon>Lachnospiraceae</taxon>
        <taxon>Eisenbergiella</taxon>
    </lineage>
</organism>
<dbReference type="SUPFAM" id="SSF48150">
    <property type="entry name" value="DNA-glycosylase"/>
    <property type="match status" value="1"/>
</dbReference>
<dbReference type="Gene3D" id="1.10.340.30">
    <property type="entry name" value="Hypothetical protein, domain 2"/>
    <property type="match status" value="1"/>
</dbReference>
<dbReference type="PANTHER" id="PTHR30037">
    <property type="entry name" value="DNA-3-METHYLADENINE GLYCOSYLASE 1"/>
    <property type="match status" value="1"/>
</dbReference>
<keyword evidence="1" id="KW-0862">Zinc</keyword>
<name>A0A9D1YQK9_9FIRM</name>
<dbReference type="AlphaFoldDB" id="A0A9D1YQK9"/>
<protein>
    <submittedName>
        <fullName evidence="2">DNA-3-methyladenine glycosylase I</fullName>
    </submittedName>
</protein>
<dbReference type="GO" id="GO:0046872">
    <property type="term" value="F:metal ion binding"/>
    <property type="evidence" value="ECO:0007669"/>
    <property type="project" value="UniProtKB-KW"/>
</dbReference>
<feature type="binding site" evidence="1">
    <location>
        <position position="17"/>
    </location>
    <ligand>
        <name>Zn(2+)</name>
        <dbReference type="ChEBI" id="CHEBI:29105"/>
    </ligand>
</feature>